<sequence>MPNPNANGLRHCLPFRLLEKPVPIRWGLEQGEPVFSPALCSSLQPCDVASLLKQFLRELPSPLVPVELQGPLCRAQGLGPDGGREGDRDGATLLVTALFPPSHTRALRYLCTFLRSAAQRCSENRMEVGSLALVMAPNLLQGLVSGCKLTVGTERLLDRQAAVISALITHAERIGVVPSVIMEALSISATRLGRGGGRRRSVGEMFVDALSKLKTGRTPNGPSQPSDATRGQQVAASGIPQSPSTIKRKASEDTLPEGDYSPGLVLTRSIHDLREDNQPTSLSLSDESESPLSRSPHPKPLLRHFWVQGSEEQGPPGPPDPLRQKEEHKRDTKRVQRIPAPEDRAQRRPQVSALLRGEQLEQRQYRPLRWP</sequence>
<dbReference type="InterPro" id="IPR000198">
    <property type="entry name" value="RhoGAP_dom"/>
</dbReference>
<name>A0A9Q1ENJ0_SYNKA</name>
<dbReference type="GO" id="GO:0005096">
    <property type="term" value="F:GTPase activator activity"/>
    <property type="evidence" value="ECO:0007669"/>
    <property type="project" value="TreeGrafter"/>
</dbReference>
<organism evidence="3 4">
    <name type="scientific">Synaphobranchus kaupii</name>
    <name type="common">Kaup's arrowtooth eel</name>
    <dbReference type="NCBI Taxonomy" id="118154"/>
    <lineage>
        <taxon>Eukaryota</taxon>
        <taxon>Metazoa</taxon>
        <taxon>Chordata</taxon>
        <taxon>Craniata</taxon>
        <taxon>Vertebrata</taxon>
        <taxon>Euteleostomi</taxon>
        <taxon>Actinopterygii</taxon>
        <taxon>Neopterygii</taxon>
        <taxon>Teleostei</taxon>
        <taxon>Anguilliformes</taxon>
        <taxon>Synaphobranchidae</taxon>
        <taxon>Synaphobranchus</taxon>
    </lineage>
</organism>
<dbReference type="Pfam" id="PF00620">
    <property type="entry name" value="RhoGAP"/>
    <property type="match status" value="1"/>
</dbReference>
<dbReference type="SUPFAM" id="SSF48350">
    <property type="entry name" value="GTPase activation domain, GAP"/>
    <property type="match status" value="1"/>
</dbReference>
<accession>A0A9Q1ENJ0</accession>
<feature type="region of interest" description="Disordered" evidence="1">
    <location>
        <begin position="212"/>
        <end position="371"/>
    </location>
</feature>
<evidence type="ECO:0000313" key="3">
    <source>
        <dbReference type="EMBL" id="KAJ8342098.1"/>
    </source>
</evidence>
<dbReference type="InterPro" id="IPR042869">
    <property type="entry name" value="ARHGAP11A/B"/>
</dbReference>
<dbReference type="InterPro" id="IPR008936">
    <property type="entry name" value="Rho_GTPase_activation_prot"/>
</dbReference>
<dbReference type="PROSITE" id="PS50238">
    <property type="entry name" value="RHOGAP"/>
    <property type="match status" value="1"/>
</dbReference>
<protein>
    <recommendedName>
        <fullName evidence="2">Rho-GAP domain-containing protein</fullName>
    </recommendedName>
</protein>
<dbReference type="EMBL" id="JAINUF010000014">
    <property type="protein sequence ID" value="KAJ8342098.1"/>
    <property type="molecule type" value="Genomic_DNA"/>
</dbReference>
<reference evidence="3" key="1">
    <citation type="journal article" date="2023" name="Science">
        <title>Genome structures resolve the early diversification of teleost fishes.</title>
        <authorList>
            <person name="Parey E."/>
            <person name="Louis A."/>
            <person name="Montfort J."/>
            <person name="Bouchez O."/>
            <person name="Roques C."/>
            <person name="Iampietro C."/>
            <person name="Lluch J."/>
            <person name="Castinel A."/>
            <person name="Donnadieu C."/>
            <person name="Desvignes T."/>
            <person name="Floi Bucao C."/>
            <person name="Jouanno E."/>
            <person name="Wen M."/>
            <person name="Mejri S."/>
            <person name="Dirks R."/>
            <person name="Jansen H."/>
            <person name="Henkel C."/>
            <person name="Chen W.J."/>
            <person name="Zahm M."/>
            <person name="Cabau C."/>
            <person name="Klopp C."/>
            <person name="Thompson A.W."/>
            <person name="Robinson-Rechavi M."/>
            <person name="Braasch I."/>
            <person name="Lecointre G."/>
            <person name="Bobe J."/>
            <person name="Postlethwait J.H."/>
            <person name="Berthelot C."/>
            <person name="Roest Crollius H."/>
            <person name="Guiguen Y."/>
        </authorList>
    </citation>
    <scope>NUCLEOTIDE SEQUENCE</scope>
    <source>
        <strain evidence="3">WJC10195</strain>
    </source>
</reference>
<feature type="compositionally biased region" description="Polar residues" evidence="1">
    <location>
        <begin position="217"/>
        <end position="245"/>
    </location>
</feature>
<dbReference type="PANTHER" id="PTHR15670:SF4">
    <property type="entry name" value="RHO GTPASE-ACTIVATING PROTEIN 11A"/>
    <property type="match status" value="1"/>
</dbReference>
<dbReference type="SMART" id="SM00324">
    <property type="entry name" value="RhoGAP"/>
    <property type="match status" value="1"/>
</dbReference>
<dbReference type="AlphaFoldDB" id="A0A9Q1ENJ0"/>
<gene>
    <name evidence="3" type="ORF">SKAU_G00320260</name>
</gene>
<comment type="caution">
    <text evidence="3">The sequence shown here is derived from an EMBL/GenBank/DDBJ whole genome shotgun (WGS) entry which is preliminary data.</text>
</comment>
<evidence type="ECO:0000313" key="4">
    <source>
        <dbReference type="Proteomes" id="UP001152622"/>
    </source>
</evidence>
<keyword evidence="4" id="KW-1185">Reference proteome</keyword>
<dbReference type="GO" id="GO:0007165">
    <property type="term" value="P:signal transduction"/>
    <property type="evidence" value="ECO:0007669"/>
    <property type="project" value="InterPro"/>
</dbReference>
<feature type="domain" description="Rho-GAP" evidence="2">
    <location>
        <begin position="1"/>
        <end position="175"/>
    </location>
</feature>
<dbReference type="PANTHER" id="PTHR15670">
    <property type="entry name" value="RHO GTPASE ACTIVATING PROTEIN 11A"/>
    <property type="match status" value="1"/>
</dbReference>
<dbReference type="OrthoDB" id="9922675at2759"/>
<evidence type="ECO:0000259" key="2">
    <source>
        <dbReference type="PROSITE" id="PS50238"/>
    </source>
</evidence>
<evidence type="ECO:0000256" key="1">
    <source>
        <dbReference type="SAM" id="MobiDB-lite"/>
    </source>
</evidence>
<proteinExistence type="predicted"/>
<feature type="compositionally biased region" description="Low complexity" evidence="1">
    <location>
        <begin position="281"/>
        <end position="295"/>
    </location>
</feature>
<feature type="compositionally biased region" description="Basic and acidic residues" evidence="1">
    <location>
        <begin position="322"/>
        <end position="346"/>
    </location>
</feature>
<dbReference type="Gene3D" id="1.10.555.10">
    <property type="entry name" value="Rho GTPase activation protein"/>
    <property type="match status" value="1"/>
</dbReference>
<dbReference type="Proteomes" id="UP001152622">
    <property type="component" value="Chromosome 14"/>
</dbReference>